<proteinExistence type="predicted"/>
<keyword evidence="1" id="KW-0479">Metal-binding</keyword>
<dbReference type="InterPro" id="IPR019787">
    <property type="entry name" value="Znf_PHD-finger"/>
</dbReference>
<dbReference type="SUPFAM" id="SSF57903">
    <property type="entry name" value="FYVE/PHD zinc finger"/>
    <property type="match status" value="1"/>
</dbReference>
<sequence length="270" mass="31100">MGKNTRKITEINKRHKVASDHQEQSTIHQIRESVWEVKSLSKKDGTIYVMEKKLDQCSCKLRCSSCDICTHIAGTVCVTNSTEIDEEKSDVCSSEHDPFWDDSDDEMTTDDESIKLMTRSLILKITHAADVNKKKEKVEDLTQNLLLLIRPCTDTDVLQTVQEHLKSAISVLKAKTEQCHRRKDKKKSKNRWAKPTEKEEKRALSKLKKADINVCCVCWKEDDYNEDTNEDVNWVECDSCKAWLHLYCSIKANSSEEDCSDCYYCKNCSS</sequence>
<dbReference type="GO" id="GO:0008270">
    <property type="term" value="F:zinc ion binding"/>
    <property type="evidence" value="ECO:0007669"/>
    <property type="project" value="UniProtKB-KW"/>
</dbReference>
<dbReference type="InterPro" id="IPR011011">
    <property type="entry name" value="Znf_FYVE_PHD"/>
</dbReference>
<dbReference type="InterPro" id="IPR019786">
    <property type="entry name" value="Zinc_finger_PHD-type_CS"/>
</dbReference>
<evidence type="ECO:0000313" key="6">
    <source>
        <dbReference type="EnsemblMetazoa" id="Aqu2.1.07221_001"/>
    </source>
</evidence>
<evidence type="ECO:0000256" key="2">
    <source>
        <dbReference type="ARBA" id="ARBA00022771"/>
    </source>
</evidence>
<dbReference type="EnsemblMetazoa" id="Aqu2.1.07221_001">
    <property type="protein sequence ID" value="Aqu2.1.07221_001"/>
    <property type="gene ID" value="Aqu2.1.07221"/>
</dbReference>
<dbReference type="Gene3D" id="3.30.40.10">
    <property type="entry name" value="Zinc/RING finger domain, C3HC4 (zinc finger)"/>
    <property type="match status" value="1"/>
</dbReference>
<organism evidence="6">
    <name type="scientific">Amphimedon queenslandica</name>
    <name type="common">Sponge</name>
    <dbReference type="NCBI Taxonomy" id="400682"/>
    <lineage>
        <taxon>Eukaryota</taxon>
        <taxon>Metazoa</taxon>
        <taxon>Porifera</taxon>
        <taxon>Demospongiae</taxon>
        <taxon>Heteroscleromorpha</taxon>
        <taxon>Haplosclerida</taxon>
        <taxon>Niphatidae</taxon>
        <taxon>Amphimedon</taxon>
    </lineage>
</organism>
<protein>
    <recommendedName>
        <fullName evidence="5">PHD-type domain-containing protein</fullName>
    </recommendedName>
</protein>
<reference evidence="6" key="1">
    <citation type="submission" date="2017-05" db="UniProtKB">
        <authorList>
            <consortium name="EnsemblMetazoa"/>
        </authorList>
    </citation>
    <scope>IDENTIFICATION</scope>
</reference>
<dbReference type="InParanoid" id="A0A1X7SYK2"/>
<evidence type="ECO:0000256" key="1">
    <source>
        <dbReference type="ARBA" id="ARBA00022723"/>
    </source>
</evidence>
<name>A0A1X7SYK2_AMPQE</name>
<dbReference type="InterPro" id="IPR013083">
    <property type="entry name" value="Znf_RING/FYVE/PHD"/>
</dbReference>
<accession>A0A1X7SYK2</accession>
<evidence type="ECO:0000256" key="4">
    <source>
        <dbReference type="PROSITE-ProRule" id="PRU00146"/>
    </source>
</evidence>
<keyword evidence="2 4" id="KW-0863">Zinc-finger</keyword>
<dbReference type="PROSITE" id="PS50016">
    <property type="entry name" value="ZF_PHD_2"/>
    <property type="match status" value="1"/>
</dbReference>
<dbReference type="PROSITE" id="PS01359">
    <property type="entry name" value="ZF_PHD_1"/>
    <property type="match status" value="1"/>
</dbReference>
<keyword evidence="3" id="KW-0862">Zinc</keyword>
<feature type="domain" description="PHD-type" evidence="5">
    <location>
        <begin position="212"/>
        <end position="270"/>
    </location>
</feature>
<evidence type="ECO:0000256" key="3">
    <source>
        <dbReference type="ARBA" id="ARBA00022833"/>
    </source>
</evidence>
<dbReference type="AlphaFoldDB" id="A0A1X7SYK2"/>
<evidence type="ECO:0000259" key="5">
    <source>
        <dbReference type="PROSITE" id="PS50016"/>
    </source>
</evidence>